<evidence type="ECO:0000256" key="1">
    <source>
        <dbReference type="SAM" id="MobiDB-lite"/>
    </source>
</evidence>
<gene>
    <name evidence="2" type="ORF">BCR33DRAFT_114718</name>
</gene>
<dbReference type="STRING" id="329046.A0A1Y2CIX8"/>
<feature type="region of interest" description="Disordered" evidence="1">
    <location>
        <begin position="1"/>
        <end position="370"/>
    </location>
</feature>
<proteinExistence type="predicted"/>
<evidence type="ECO:0000313" key="3">
    <source>
        <dbReference type="Proteomes" id="UP000193642"/>
    </source>
</evidence>
<evidence type="ECO:0000313" key="2">
    <source>
        <dbReference type="EMBL" id="ORY46991.1"/>
    </source>
</evidence>
<keyword evidence="3" id="KW-1185">Reference proteome</keyword>
<feature type="compositionally biased region" description="Low complexity" evidence="1">
    <location>
        <begin position="92"/>
        <end position="105"/>
    </location>
</feature>
<dbReference type="PRINTS" id="PR01217">
    <property type="entry name" value="PRICHEXTENSN"/>
</dbReference>
<dbReference type="Proteomes" id="UP000193642">
    <property type="component" value="Unassembled WGS sequence"/>
</dbReference>
<feature type="compositionally biased region" description="Low complexity" evidence="1">
    <location>
        <begin position="278"/>
        <end position="307"/>
    </location>
</feature>
<feature type="compositionally biased region" description="Pro residues" evidence="1">
    <location>
        <begin position="323"/>
        <end position="337"/>
    </location>
</feature>
<feature type="compositionally biased region" description="Polar residues" evidence="1">
    <location>
        <begin position="235"/>
        <end position="249"/>
    </location>
</feature>
<feature type="region of interest" description="Disordered" evidence="1">
    <location>
        <begin position="408"/>
        <end position="437"/>
    </location>
</feature>
<feature type="compositionally biased region" description="Polar residues" evidence="1">
    <location>
        <begin position="156"/>
        <end position="189"/>
    </location>
</feature>
<protein>
    <submittedName>
        <fullName evidence="2">Uncharacterized protein</fullName>
    </submittedName>
</protein>
<dbReference type="OrthoDB" id="2174179at2759"/>
<comment type="caution">
    <text evidence="2">The sequence shown here is derived from an EMBL/GenBank/DDBJ whole genome shotgun (WGS) entry which is preliminary data.</text>
</comment>
<name>A0A1Y2CIX8_9FUNG</name>
<organism evidence="2 3">
    <name type="scientific">Rhizoclosmatium globosum</name>
    <dbReference type="NCBI Taxonomy" id="329046"/>
    <lineage>
        <taxon>Eukaryota</taxon>
        <taxon>Fungi</taxon>
        <taxon>Fungi incertae sedis</taxon>
        <taxon>Chytridiomycota</taxon>
        <taxon>Chytridiomycota incertae sedis</taxon>
        <taxon>Chytridiomycetes</taxon>
        <taxon>Chytridiales</taxon>
        <taxon>Chytriomycetaceae</taxon>
        <taxon>Rhizoclosmatium</taxon>
    </lineage>
</organism>
<feature type="compositionally biased region" description="Pro residues" evidence="1">
    <location>
        <begin position="1"/>
        <end position="19"/>
    </location>
</feature>
<feature type="compositionally biased region" description="Polar residues" evidence="1">
    <location>
        <begin position="417"/>
        <end position="428"/>
    </location>
</feature>
<sequence>MSQPPTFLPPPQTQLPPPSTFTQPSSQSGYPQQPQYPSSQPGYGDSYGPRYAQQPYPSGGNNGLSSQQPASSQFQSAVNTNNSYYPPPPPQSSSYQSSSAQQLPPVNNSQYVSSYGQPQQPRDRYYSGQGFELPAPPRGTYLPNPLDTVPSYKGATYSQPSGPYNSNTQAGQYPISSSRPQQHYASIQPRSPPVLSYKTFSSGPPQPGPPNQTYSSQPPPPSNYPTASSSLGYAPQSNSQYQPVSNYPKSSAPYAHFSVPHQLSPPQTQNTLPPPVPSSYGQPSSGGYSSQQPQHQQQKPYNPHPQQEPAREFVIPSNNMPMTVPPPAQPKPQPPQPQFNRVDPASVTDPTRLFPKKRGRPPKSSTADLSQRFNDILERAASNEAIPDMRAPGESLKKKARVDSIRSDGITEGYDSPNGNGQDFNGSMDSLGGFGSPRVGVQRLEGVESNGANQASMPKRVNIGRIWILCFCPLRIHWLY</sequence>
<accession>A0A1Y2CIX8</accession>
<feature type="compositionally biased region" description="Low complexity" evidence="1">
    <location>
        <begin position="20"/>
        <end position="44"/>
    </location>
</feature>
<feature type="compositionally biased region" description="Low complexity" evidence="1">
    <location>
        <begin position="65"/>
        <end position="77"/>
    </location>
</feature>
<feature type="compositionally biased region" description="Polar residues" evidence="1">
    <location>
        <begin position="106"/>
        <end position="120"/>
    </location>
</feature>
<dbReference type="EMBL" id="MCGO01000015">
    <property type="protein sequence ID" value="ORY46991.1"/>
    <property type="molecule type" value="Genomic_DNA"/>
</dbReference>
<reference evidence="2 3" key="1">
    <citation type="submission" date="2016-07" db="EMBL/GenBank/DDBJ databases">
        <title>Pervasive Adenine N6-methylation of Active Genes in Fungi.</title>
        <authorList>
            <consortium name="DOE Joint Genome Institute"/>
            <person name="Mondo S.J."/>
            <person name="Dannebaum R.O."/>
            <person name="Kuo R.C."/>
            <person name="Labutti K."/>
            <person name="Haridas S."/>
            <person name="Kuo A."/>
            <person name="Salamov A."/>
            <person name="Ahrendt S.R."/>
            <person name="Lipzen A."/>
            <person name="Sullivan W."/>
            <person name="Andreopoulos W.B."/>
            <person name="Clum A."/>
            <person name="Lindquist E."/>
            <person name="Daum C."/>
            <person name="Ramamoorthy G.K."/>
            <person name="Gryganskyi A."/>
            <person name="Culley D."/>
            <person name="Magnuson J.K."/>
            <person name="James T.Y."/>
            <person name="O'Malley M.A."/>
            <person name="Stajich J.E."/>
            <person name="Spatafora J.W."/>
            <person name="Visel A."/>
            <person name="Grigoriev I.V."/>
        </authorList>
    </citation>
    <scope>NUCLEOTIDE SEQUENCE [LARGE SCALE GENOMIC DNA]</scope>
    <source>
        <strain evidence="2 3">JEL800</strain>
    </source>
</reference>
<dbReference type="AlphaFoldDB" id="A0A1Y2CIX8"/>